<dbReference type="AlphaFoldDB" id="A0AAW1X9S7"/>
<comment type="caution">
    <text evidence="4">The sequence shown here is derived from an EMBL/GenBank/DDBJ whole genome shotgun (WGS) entry which is preliminary data.</text>
</comment>
<dbReference type="Pfam" id="PF02536">
    <property type="entry name" value="mTERF"/>
    <property type="match status" value="1"/>
</dbReference>
<dbReference type="Gene3D" id="1.25.70.10">
    <property type="entry name" value="Transcription termination factor 3, mitochondrial"/>
    <property type="match status" value="1"/>
</dbReference>
<keyword evidence="5" id="KW-1185">Reference proteome</keyword>
<evidence type="ECO:0000256" key="3">
    <source>
        <dbReference type="ARBA" id="ARBA00022946"/>
    </source>
</evidence>
<evidence type="ECO:0000256" key="2">
    <source>
        <dbReference type="ARBA" id="ARBA00022472"/>
    </source>
</evidence>
<reference evidence="4 5" key="1">
    <citation type="journal article" date="2023" name="G3 (Bethesda)">
        <title>A chromosome-length genome assembly and annotation of blackberry (Rubus argutus, cv. 'Hillquist').</title>
        <authorList>
            <person name="Bruna T."/>
            <person name="Aryal R."/>
            <person name="Dudchenko O."/>
            <person name="Sargent D.J."/>
            <person name="Mead D."/>
            <person name="Buti M."/>
            <person name="Cavallini A."/>
            <person name="Hytonen T."/>
            <person name="Andres J."/>
            <person name="Pham M."/>
            <person name="Weisz D."/>
            <person name="Mascagni F."/>
            <person name="Usai G."/>
            <person name="Natali L."/>
            <person name="Bassil N."/>
            <person name="Fernandez G.E."/>
            <person name="Lomsadze A."/>
            <person name="Armour M."/>
            <person name="Olukolu B."/>
            <person name="Poorten T."/>
            <person name="Britton C."/>
            <person name="Davik J."/>
            <person name="Ashrafi H."/>
            <person name="Aiden E.L."/>
            <person name="Borodovsky M."/>
            <person name="Worthington M."/>
        </authorList>
    </citation>
    <scope>NUCLEOTIDE SEQUENCE [LARGE SCALE GENOMIC DNA]</scope>
    <source>
        <strain evidence="4">PI 553951</strain>
    </source>
</reference>
<sequence length="223" mass="25410">MLTVKVLCNIAGNVSVLRQLKVPESSISLWVSYQPFVMSLENDKFNKTVKRVFSLGFHPSSSATTFMKALQVIAMTDSAKWAQKMEFYGKYGWTEDDFMVAFRKNPFFMNLTEKNISRKMDFIVNRMALVQPADLACNPTVLTYNLENWIIPRYSVVRVLVLKGLIKRGEFSINTMMVQSKNKFLARFVVQYQEQVPELLSIFEGKMGLAELGLGFEEGGGVK</sequence>
<dbReference type="InterPro" id="IPR038538">
    <property type="entry name" value="MTERF_sf"/>
</dbReference>
<evidence type="ECO:0008006" key="6">
    <source>
        <dbReference type="Google" id="ProtNLM"/>
    </source>
</evidence>
<evidence type="ECO:0000313" key="5">
    <source>
        <dbReference type="Proteomes" id="UP001457282"/>
    </source>
</evidence>
<dbReference type="FunFam" id="1.25.70.10:FF:000001">
    <property type="entry name" value="Mitochondrial transcription termination factor-like"/>
    <property type="match status" value="1"/>
</dbReference>
<organism evidence="4 5">
    <name type="scientific">Rubus argutus</name>
    <name type="common">Southern blackberry</name>
    <dbReference type="NCBI Taxonomy" id="59490"/>
    <lineage>
        <taxon>Eukaryota</taxon>
        <taxon>Viridiplantae</taxon>
        <taxon>Streptophyta</taxon>
        <taxon>Embryophyta</taxon>
        <taxon>Tracheophyta</taxon>
        <taxon>Spermatophyta</taxon>
        <taxon>Magnoliopsida</taxon>
        <taxon>eudicotyledons</taxon>
        <taxon>Gunneridae</taxon>
        <taxon>Pentapetalae</taxon>
        <taxon>rosids</taxon>
        <taxon>fabids</taxon>
        <taxon>Rosales</taxon>
        <taxon>Rosaceae</taxon>
        <taxon>Rosoideae</taxon>
        <taxon>Rosoideae incertae sedis</taxon>
        <taxon>Rubus</taxon>
    </lineage>
</organism>
<comment type="similarity">
    <text evidence="1">Belongs to the mTERF family.</text>
</comment>
<keyword evidence="3" id="KW-0809">Transit peptide</keyword>
<dbReference type="EMBL" id="JBEDUW010000004">
    <property type="protein sequence ID" value="KAK9933758.1"/>
    <property type="molecule type" value="Genomic_DNA"/>
</dbReference>
<dbReference type="GO" id="GO:0006353">
    <property type="term" value="P:DNA-templated transcription termination"/>
    <property type="evidence" value="ECO:0007669"/>
    <property type="project" value="UniProtKB-KW"/>
</dbReference>
<name>A0AAW1X9S7_RUBAR</name>
<keyword evidence="2" id="KW-0804">Transcription</keyword>
<accession>A0AAW1X9S7</accession>
<gene>
    <name evidence="4" type="ORF">M0R45_020934</name>
</gene>
<dbReference type="InterPro" id="IPR003690">
    <property type="entry name" value="MTERF"/>
</dbReference>
<dbReference type="Proteomes" id="UP001457282">
    <property type="component" value="Unassembled WGS sequence"/>
</dbReference>
<dbReference type="PANTHER" id="PTHR13068">
    <property type="entry name" value="CGI-12 PROTEIN-RELATED"/>
    <property type="match status" value="1"/>
</dbReference>
<proteinExistence type="inferred from homology"/>
<evidence type="ECO:0000313" key="4">
    <source>
        <dbReference type="EMBL" id="KAK9933758.1"/>
    </source>
</evidence>
<evidence type="ECO:0000256" key="1">
    <source>
        <dbReference type="ARBA" id="ARBA00007692"/>
    </source>
</evidence>
<keyword evidence="2" id="KW-0806">Transcription termination</keyword>
<keyword evidence="2" id="KW-0805">Transcription regulation</keyword>
<dbReference type="PANTHER" id="PTHR13068:SF133">
    <property type="entry name" value="MITOCHONDRIAL TRANSCRIPTION TERMINATION FACTOR FAMILY PROTEIN"/>
    <property type="match status" value="1"/>
</dbReference>
<protein>
    <recommendedName>
        <fullName evidence="6">Transcription regulator mTERF family</fullName>
    </recommendedName>
</protein>
<dbReference type="GO" id="GO:0003676">
    <property type="term" value="F:nucleic acid binding"/>
    <property type="evidence" value="ECO:0007669"/>
    <property type="project" value="InterPro"/>
</dbReference>